<keyword evidence="2" id="KW-1185">Reference proteome</keyword>
<organism evidence="1 2">
    <name type="scientific">Dehalogenimonas formicexedens</name>
    <dbReference type="NCBI Taxonomy" id="1839801"/>
    <lineage>
        <taxon>Bacteria</taxon>
        <taxon>Bacillati</taxon>
        <taxon>Chloroflexota</taxon>
        <taxon>Dehalococcoidia</taxon>
        <taxon>Dehalococcoidales</taxon>
        <taxon>Dehalococcoidaceae</taxon>
        <taxon>Dehalogenimonas</taxon>
    </lineage>
</organism>
<dbReference type="RefSeq" id="WP_076004566.1">
    <property type="nucleotide sequence ID" value="NZ_CP018258.1"/>
</dbReference>
<evidence type="ECO:0000313" key="1">
    <source>
        <dbReference type="EMBL" id="APV44958.1"/>
    </source>
</evidence>
<dbReference type="STRING" id="1839801.Dform_01637"/>
<evidence type="ECO:0000313" key="2">
    <source>
        <dbReference type="Proteomes" id="UP000185934"/>
    </source>
</evidence>
<sequence>MDKVKKALADYIAVLAKCSIETRIQEDQGLYQFHLAQAALMFLAIEKDGSIDKLKQITGMVNQVYQLNPLHGLAGTVATEAFKIFTNLVQSG</sequence>
<proteinExistence type="predicted"/>
<gene>
    <name evidence="1" type="ORF">Dform_01637</name>
</gene>
<name>A0A1P8F929_9CHLR</name>
<dbReference type="EMBL" id="CP018258">
    <property type="protein sequence ID" value="APV44958.1"/>
    <property type="molecule type" value="Genomic_DNA"/>
</dbReference>
<protein>
    <submittedName>
        <fullName evidence="1">Uncharacterized protein</fullName>
    </submittedName>
</protein>
<accession>A0A1P8F929</accession>
<reference evidence="2" key="1">
    <citation type="submission" date="2016-11" db="EMBL/GenBank/DDBJ databases">
        <title>Dehalogenimonas formicexedens sp. nov., a chlorinated alkane respiring bacterium isolated from contaminated groundwater.</title>
        <authorList>
            <person name="Key T.A."/>
            <person name="Bowman K.S."/>
            <person name="Lee I."/>
            <person name="Chun J."/>
            <person name="Albuquerque L."/>
            <person name="da Costa M.S."/>
            <person name="Rainey F.A."/>
            <person name="Moe W.M."/>
        </authorList>
    </citation>
    <scope>NUCLEOTIDE SEQUENCE [LARGE SCALE GENOMIC DNA]</scope>
    <source>
        <strain evidence="2">NSZ-14</strain>
    </source>
</reference>
<dbReference type="OrthoDB" id="9852798at2"/>
<dbReference type="KEGG" id="dfo:Dform_01637"/>
<dbReference type="AlphaFoldDB" id="A0A1P8F929"/>
<dbReference type="Proteomes" id="UP000185934">
    <property type="component" value="Chromosome"/>
</dbReference>